<reference evidence="1" key="1">
    <citation type="submission" date="2020-05" db="EMBL/GenBank/DDBJ databases">
        <title>Large-scale comparative analyses of tick genomes elucidate their genetic diversity and vector capacities.</title>
        <authorList>
            <person name="Jia N."/>
            <person name="Wang J."/>
            <person name="Shi W."/>
            <person name="Du L."/>
            <person name="Sun Y."/>
            <person name="Zhan W."/>
            <person name="Jiang J."/>
            <person name="Wang Q."/>
            <person name="Zhang B."/>
            <person name="Ji P."/>
            <person name="Sakyi L.B."/>
            <person name="Cui X."/>
            <person name="Yuan T."/>
            <person name="Jiang B."/>
            <person name="Yang W."/>
            <person name="Lam T.T.-Y."/>
            <person name="Chang Q."/>
            <person name="Ding S."/>
            <person name="Wang X."/>
            <person name="Zhu J."/>
            <person name="Ruan X."/>
            <person name="Zhao L."/>
            <person name="Wei J."/>
            <person name="Que T."/>
            <person name="Du C."/>
            <person name="Cheng J."/>
            <person name="Dai P."/>
            <person name="Han X."/>
            <person name="Huang E."/>
            <person name="Gao Y."/>
            <person name="Liu J."/>
            <person name="Shao H."/>
            <person name="Ye R."/>
            <person name="Li L."/>
            <person name="Wei W."/>
            <person name="Wang X."/>
            <person name="Wang C."/>
            <person name="Yang T."/>
            <person name="Huo Q."/>
            <person name="Li W."/>
            <person name="Guo W."/>
            <person name="Chen H."/>
            <person name="Zhou L."/>
            <person name="Ni X."/>
            <person name="Tian J."/>
            <person name="Zhou Y."/>
            <person name="Sheng Y."/>
            <person name="Liu T."/>
            <person name="Pan Y."/>
            <person name="Xia L."/>
            <person name="Li J."/>
            <person name="Zhao F."/>
            <person name="Cao W."/>
        </authorList>
    </citation>
    <scope>NUCLEOTIDE SEQUENCE</scope>
    <source>
        <strain evidence="1">Dsil-2018</strain>
    </source>
</reference>
<accession>A0ACB8DZL7</accession>
<dbReference type="EMBL" id="CM023470">
    <property type="protein sequence ID" value="KAH7979838.1"/>
    <property type="molecule type" value="Genomic_DNA"/>
</dbReference>
<gene>
    <name evidence="1" type="ORF">HPB49_011536</name>
</gene>
<sequence length="156" mass="17521">MSLLQPPEFLPAPGKPAISWKQWRKLFENYLLASGNKPTVLLAAKRVCCNVWAWKSSALTGKEQDAGTAQNTTGEQNEFNIALAKLEDYFVATSNVVIERQQFCQRAQLPGESLDSFVTCLRELSVTCDLGTQLEEFIRDQLVEETGNASYESDYY</sequence>
<evidence type="ECO:0000313" key="2">
    <source>
        <dbReference type="Proteomes" id="UP000821865"/>
    </source>
</evidence>
<name>A0ACB8DZL7_DERSI</name>
<comment type="caution">
    <text evidence="1">The sequence shown here is derived from an EMBL/GenBank/DDBJ whole genome shotgun (WGS) entry which is preliminary data.</text>
</comment>
<dbReference type="Proteomes" id="UP000821865">
    <property type="component" value="Chromosome 1"/>
</dbReference>
<evidence type="ECO:0000313" key="1">
    <source>
        <dbReference type="EMBL" id="KAH7979838.1"/>
    </source>
</evidence>
<organism evidence="1 2">
    <name type="scientific">Dermacentor silvarum</name>
    <name type="common">Tick</name>
    <dbReference type="NCBI Taxonomy" id="543639"/>
    <lineage>
        <taxon>Eukaryota</taxon>
        <taxon>Metazoa</taxon>
        <taxon>Ecdysozoa</taxon>
        <taxon>Arthropoda</taxon>
        <taxon>Chelicerata</taxon>
        <taxon>Arachnida</taxon>
        <taxon>Acari</taxon>
        <taxon>Parasitiformes</taxon>
        <taxon>Ixodida</taxon>
        <taxon>Ixodoidea</taxon>
        <taxon>Ixodidae</taxon>
        <taxon>Rhipicephalinae</taxon>
        <taxon>Dermacentor</taxon>
    </lineage>
</organism>
<protein>
    <submittedName>
        <fullName evidence="1">Uncharacterized protein</fullName>
    </submittedName>
</protein>
<proteinExistence type="predicted"/>
<keyword evidence="2" id="KW-1185">Reference proteome</keyword>